<organism evidence="1 2">
    <name type="scientific">Strongylus vulgaris</name>
    <name type="common">Blood worm</name>
    <dbReference type="NCBI Taxonomy" id="40348"/>
    <lineage>
        <taxon>Eukaryota</taxon>
        <taxon>Metazoa</taxon>
        <taxon>Ecdysozoa</taxon>
        <taxon>Nematoda</taxon>
        <taxon>Chromadorea</taxon>
        <taxon>Rhabditida</taxon>
        <taxon>Rhabditina</taxon>
        <taxon>Rhabditomorpha</taxon>
        <taxon>Strongyloidea</taxon>
        <taxon>Strongylidae</taxon>
        <taxon>Strongylus</taxon>
    </lineage>
</organism>
<protein>
    <submittedName>
        <fullName evidence="1">Uncharacterized protein</fullName>
    </submittedName>
</protein>
<evidence type="ECO:0000313" key="2">
    <source>
        <dbReference type="Proteomes" id="UP000270094"/>
    </source>
</evidence>
<accession>A0A3P7JSI5</accession>
<sequence length="72" mass="8170">MRAGSALVRRVESARWRDYVCGWPSTSRSSLHFSPETLHTSLLLAVNKSISRRCYPTWRSSPARRAASSSQF</sequence>
<keyword evidence="2" id="KW-1185">Reference proteome</keyword>
<proteinExistence type="predicted"/>
<name>A0A3P7JSI5_STRVU</name>
<reference evidence="1 2" key="1">
    <citation type="submission" date="2018-11" db="EMBL/GenBank/DDBJ databases">
        <authorList>
            <consortium name="Pathogen Informatics"/>
        </authorList>
    </citation>
    <scope>NUCLEOTIDE SEQUENCE [LARGE SCALE GENOMIC DNA]</scope>
</reference>
<evidence type="ECO:0000313" key="1">
    <source>
        <dbReference type="EMBL" id="VDM79247.1"/>
    </source>
</evidence>
<gene>
    <name evidence="1" type="ORF">SVUK_LOCUS14245</name>
</gene>
<dbReference type="Proteomes" id="UP000270094">
    <property type="component" value="Unassembled WGS sequence"/>
</dbReference>
<dbReference type="EMBL" id="UYYB01104480">
    <property type="protein sequence ID" value="VDM79247.1"/>
    <property type="molecule type" value="Genomic_DNA"/>
</dbReference>
<dbReference type="AlphaFoldDB" id="A0A3P7JSI5"/>